<proteinExistence type="predicted"/>
<dbReference type="OrthoDB" id="1767071at2"/>
<gene>
    <name evidence="2" type="ORF">DWV06_16095</name>
</gene>
<feature type="transmembrane region" description="Helical" evidence="1">
    <location>
        <begin position="28"/>
        <end position="50"/>
    </location>
</feature>
<keyword evidence="1" id="KW-1133">Transmembrane helix</keyword>
<evidence type="ECO:0000256" key="1">
    <source>
        <dbReference type="SAM" id="Phobius"/>
    </source>
</evidence>
<accession>A0A371AR51</accession>
<sequence length="84" mass="9535">MSQEKVSRYKEEKAKRKDILKKQRFKNLLYKACAGAICLAIVGWIGFSVYQNNHEAKEKKKNAVAAEINLDAINEYTSGLTAQQ</sequence>
<keyword evidence="1" id="KW-0472">Membrane</keyword>
<dbReference type="AlphaFoldDB" id="A0A371AR51"/>
<evidence type="ECO:0000313" key="3">
    <source>
        <dbReference type="Proteomes" id="UP000255036"/>
    </source>
</evidence>
<keyword evidence="3" id="KW-1185">Reference proteome</keyword>
<organism evidence="2 3">
    <name type="scientific">Anaerosacchariphilus polymeriproducens</name>
    <dbReference type="NCBI Taxonomy" id="1812858"/>
    <lineage>
        <taxon>Bacteria</taxon>
        <taxon>Bacillati</taxon>
        <taxon>Bacillota</taxon>
        <taxon>Clostridia</taxon>
        <taxon>Lachnospirales</taxon>
        <taxon>Lachnospiraceae</taxon>
        <taxon>Anaerosacchariphilus</taxon>
    </lineage>
</organism>
<protein>
    <submittedName>
        <fullName evidence="2">Uncharacterized protein</fullName>
    </submittedName>
</protein>
<reference evidence="2 3" key="1">
    <citation type="submission" date="2018-07" db="EMBL/GenBank/DDBJ databases">
        <title>Anaerosacharophilus polymeroproducens gen. nov. sp. nov., an anaerobic bacterium isolated from salt field.</title>
        <authorList>
            <person name="Kim W."/>
            <person name="Yang S.-H."/>
            <person name="Oh J."/>
            <person name="Lee J.-H."/>
            <person name="Kwon K.K."/>
        </authorList>
    </citation>
    <scope>NUCLEOTIDE SEQUENCE [LARGE SCALE GENOMIC DNA]</scope>
    <source>
        <strain evidence="2 3">MCWD5</strain>
    </source>
</reference>
<name>A0A371AR51_9FIRM</name>
<comment type="caution">
    <text evidence="2">The sequence shown here is derived from an EMBL/GenBank/DDBJ whole genome shotgun (WGS) entry which is preliminary data.</text>
</comment>
<dbReference type="Proteomes" id="UP000255036">
    <property type="component" value="Unassembled WGS sequence"/>
</dbReference>
<keyword evidence="1" id="KW-0812">Transmembrane</keyword>
<dbReference type="EMBL" id="QRCT01000050">
    <property type="protein sequence ID" value="RDU22053.1"/>
    <property type="molecule type" value="Genomic_DNA"/>
</dbReference>
<evidence type="ECO:0000313" key="2">
    <source>
        <dbReference type="EMBL" id="RDU22053.1"/>
    </source>
</evidence>
<dbReference type="RefSeq" id="WP_115483216.1">
    <property type="nucleotide sequence ID" value="NZ_QRCT01000050.1"/>
</dbReference>